<dbReference type="AlphaFoldDB" id="A0ABD0L8L2"/>
<accession>A0ABD0L8L2</accession>
<evidence type="ECO:0000313" key="2">
    <source>
        <dbReference type="Proteomes" id="UP001519460"/>
    </source>
</evidence>
<protein>
    <submittedName>
        <fullName evidence="1">Uncharacterized protein</fullName>
    </submittedName>
</protein>
<gene>
    <name evidence="1" type="ORF">BaRGS_00013206</name>
</gene>
<organism evidence="1 2">
    <name type="scientific">Batillaria attramentaria</name>
    <dbReference type="NCBI Taxonomy" id="370345"/>
    <lineage>
        <taxon>Eukaryota</taxon>
        <taxon>Metazoa</taxon>
        <taxon>Spiralia</taxon>
        <taxon>Lophotrochozoa</taxon>
        <taxon>Mollusca</taxon>
        <taxon>Gastropoda</taxon>
        <taxon>Caenogastropoda</taxon>
        <taxon>Sorbeoconcha</taxon>
        <taxon>Cerithioidea</taxon>
        <taxon>Batillariidae</taxon>
        <taxon>Batillaria</taxon>
    </lineage>
</organism>
<name>A0ABD0L8L2_9CAEN</name>
<comment type="caution">
    <text evidence="1">The sequence shown here is derived from an EMBL/GenBank/DDBJ whole genome shotgun (WGS) entry which is preliminary data.</text>
</comment>
<reference evidence="1 2" key="1">
    <citation type="journal article" date="2023" name="Sci. Data">
        <title>Genome assembly of the Korean intertidal mud-creeper Batillaria attramentaria.</title>
        <authorList>
            <person name="Patra A.K."/>
            <person name="Ho P.T."/>
            <person name="Jun S."/>
            <person name="Lee S.J."/>
            <person name="Kim Y."/>
            <person name="Won Y.J."/>
        </authorList>
    </citation>
    <scope>NUCLEOTIDE SEQUENCE [LARGE SCALE GENOMIC DNA]</scope>
    <source>
        <strain evidence="1">Wonlab-2016</strain>
    </source>
</reference>
<dbReference type="Proteomes" id="UP001519460">
    <property type="component" value="Unassembled WGS sequence"/>
</dbReference>
<proteinExistence type="predicted"/>
<dbReference type="EMBL" id="JACVVK020000074">
    <property type="protein sequence ID" value="KAK7495508.1"/>
    <property type="molecule type" value="Genomic_DNA"/>
</dbReference>
<sequence>MKREAACDGQQEHSNSADLHIVNITVDVSRTSVGNSPHNSADASCGMCTLTYLEWPTQHIEPNLAPISCATFYVGAITGGRLSADVGVQYVCHVFTLHIHPHKSLEVGYTDQQWVRVIPLYPTSTSRHF</sequence>
<keyword evidence="2" id="KW-1185">Reference proteome</keyword>
<evidence type="ECO:0000313" key="1">
    <source>
        <dbReference type="EMBL" id="KAK7495508.1"/>
    </source>
</evidence>